<dbReference type="EMBL" id="VOOR01000012">
    <property type="protein sequence ID" value="TXB64153.1"/>
    <property type="molecule type" value="Genomic_DNA"/>
</dbReference>
<comment type="caution">
    <text evidence="2">The sequence shown here is derived from an EMBL/GenBank/DDBJ whole genome shotgun (WGS) entry which is preliminary data.</text>
</comment>
<gene>
    <name evidence="2" type="ORF">FRY97_07620</name>
</gene>
<keyword evidence="1" id="KW-1003">Cell membrane</keyword>
<feature type="transmembrane region" description="Helical" evidence="1">
    <location>
        <begin position="202"/>
        <end position="228"/>
    </location>
</feature>
<proteinExistence type="inferred from homology"/>
<dbReference type="GO" id="GO:0005886">
    <property type="term" value="C:plasma membrane"/>
    <property type="evidence" value="ECO:0007669"/>
    <property type="project" value="UniProtKB-SubCell"/>
</dbReference>
<keyword evidence="1" id="KW-0472">Membrane</keyword>
<accession>A0A5C6RPI5</accession>
<keyword evidence="3" id="KW-1185">Reference proteome</keyword>
<organism evidence="2 3">
    <name type="scientific">Phaeodactylibacter luteus</name>
    <dbReference type="NCBI Taxonomy" id="1564516"/>
    <lineage>
        <taxon>Bacteria</taxon>
        <taxon>Pseudomonadati</taxon>
        <taxon>Bacteroidota</taxon>
        <taxon>Saprospiria</taxon>
        <taxon>Saprospirales</taxon>
        <taxon>Haliscomenobacteraceae</taxon>
        <taxon>Phaeodactylibacter</taxon>
    </lineage>
</organism>
<feature type="transmembrane region" description="Helical" evidence="1">
    <location>
        <begin position="77"/>
        <end position="105"/>
    </location>
</feature>
<reference evidence="2 3" key="1">
    <citation type="submission" date="2019-08" db="EMBL/GenBank/DDBJ databases">
        <title>Genome of Phaeodactylibacter luteus.</title>
        <authorList>
            <person name="Bowman J.P."/>
        </authorList>
    </citation>
    <scope>NUCLEOTIDE SEQUENCE [LARGE SCALE GENOMIC DNA]</scope>
    <source>
        <strain evidence="2 3">KCTC 42180</strain>
    </source>
</reference>
<keyword evidence="1" id="KW-1133">Transmembrane helix</keyword>
<feature type="transmembrane region" description="Helical" evidence="1">
    <location>
        <begin position="35"/>
        <end position="56"/>
    </location>
</feature>
<dbReference type="GO" id="GO:0003834">
    <property type="term" value="F:beta-carotene 15,15'-dioxygenase activity"/>
    <property type="evidence" value="ECO:0007669"/>
    <property type="project" value="UniProtKB-EC"/>
</dbReference>
<name>A0A5C6RPI5_9BACT</name>
<comment type="similarity">
    <text evidence="1">Belongs to the Brp/Blh beta-carotene diooxygenase family.</text>
</comment>
<keyword evidence="1" id="KW-0408">Iron</keyword>
<dbReference type="NCBIfam" id="TIGR03753">
    <property type="entry name" value="blh_monoox"/>
    <property type="match status" value="1"/>
</dbReference>
<dbReference type="EC" id="1.13.11.63" evidence="1"/>
<dbReference type="AlphaFoldDB" id="A0A5C6RPI5"/>
<comment type="catalytic activity">
    <reaction evidence="1">
        <text>all-trans-beta-carotene + O2 = 2 all-trans-retinal</text>
        <dbReference type="Rhea" id="RHEA:32887"/>
        <dbReference type="ChEBI" id="CHEBI:15379"/>
        <dbReference type="ChEBI" id="CHEBI:17579"/>
        <dbReference type="ChEBI" id="CHEBI:17898"/>
        <dbReference type="EC" id="1.13.11.63"/>
    </reaction>
</comment>
<sequence length="309" mass="34998">MTARYPLLYRSVQGLGLLLALFSFLAPGLLAQMQFWAALGLIVLIGIPHGATDYLIFQHLARPLWGNGSMLQFYACYLAIMGGYALAWYLLPQLSLLFFLFISMYHFGQSNWNYADLGAGWKNRAAHFIWGAFVLSAPILWHYEAAVPIITHITGEAPPAMAATWRRAVVAALFIINLWASLYYFLEGAISWRDLRNEVFNLIVLAIVLTQLPLLLGFAVYFVGWHSLSSMMDQIRFFRDEDRQYGWRHYFRNALPLTAVAITGLAALAWLQNEMALAMNIGLVFVFISVVTLPHMLLIDQLYKAHDSP</sequence>
<dbReference type="HAMAP" id="MF_02093">
    <property type="entry name" value="Beta_carotene_diox"/>
    <property type="match status" value="1"/>
</dbReference>
<dbReference type="InterPro" id="IPR022270">
    <property type="entry name" value="Blh_diox"/>
</dbReference>
<feature type="transmembrane region" description="Helical" evidence="1">
    <location>
        <begin position="249"/>
        <end position="271"/>
    </location>
</feature>
<dbReference type="Proteomes" id="UP000321580">
    <property type="component" value="Unassembled WGS sequence"/>
</dbReference>
<dbReference type="RefSeq" id="WP_147166852.1">
    <property type="nucleotide sequence ID" value="NZ_VOOR01000012.1"/>
</dbReference>
<dbReference type="GO" id="GO:0010436">
    <property type="term" value="F:carotenoid dioxygenase activity"/>
    <property type="evidence" value="ECO:0007669"/>
    <property type="project" value="UniProtKB-UniRule"/>
</dbReference>
<keyword evidence="1" id="KW-0812">Transmembrane</keyword>
<comment type="function">
    <text evidence="1">Catalyzes the cleavage of beta-carotene at its central double bond (15,15') to yield two molecules of all-trans-retinal.</text>
</comment>
<feature type="transmembrane region" description="Helical" evidence="1">
    <location>
        <begin position="277"/>
        <end position="299"/>
    </location>
</feature>
<dbReference type="GO" id="GO:0016121">
    <property type="term" value="P:carotene catabolic process"/>
    <property type="evidence" value="ECO:0007669"/>
    <property type="project" value="UniProtKB-UniRule"/>
</dbReference>
<dbReference type="OrthoDB" id="945227at2"/>
<keyword evidence="1" id="KW-0560">Oxidoreductase</keyword>
<feature type="transmembrane region" description="Helical" evidence="1">
    <location>
        <begin position="7"/>
        <end position="29"/>
    </location>
</feature>
<dbReference type="GO" id="GO:0005506">
    <property type="term" value="F:iron ion binding"/>
    <property type="evidence" value="ECO:0007669"/>
    <property type="project" value="UniProtKB-UniRule"/>
</dbReference>
<keyword evidence="1" id="KW-0479">Metal-binding</keyword>
<feature type="transmembrane region" description="Helical" evidence="1">
    <location>
        <begin position="125"/>
        <end position="143"/>
    </location>
</feature>
<comment type="subcellular location">
    <subcellularLocation>
        <location evidence="1">Cell membrane</location>
        <topology evidence="1">Multi-pass membrane protein</topology>
    </subcellularLocation>
</comment>
<feature type="transmembrane region" description="Helical" evidence="1">
    <location>
        <begin position="164"/>
        <end position="186"/>
    </location>
</feature>
<protein>
    <recommendedName>
        <fullName evidence="1">Probable beta-carotene 15,15'-dioxygenase</fullName>
        <ecNumber evidence="1">1.13.11.63</ecNumber>
    </recommendedName>
</protein>
<evidence type="ECO:0000313" key="2">
    <source>
        <dbReference type="EMBL" id="TXB64153.1"/>
    </source>
</evidence>
<keyword evidence="1" id="KW-0223">Dioxygenase</keyword>
<comment type="caution">
    <text evidence="1">Lacks conserved residue(s) required for the propagation of feature annotation.</text>
</comment>
<comment type="cofactor">
    <cofactor evidence="1">
        <name>Fe(2+)</name>
        <dbReference type="ChEBI" id="CHEBI:29033"/>
    </cofactor>
</comment>
<evidence type="ECO:0000256" key="1">
    <source>
        <dbReference type="HAMAP-Rule" id="MF_02093"/>
    </source>
</evidence>
<dbReference type="Pfam" id="PF15461">
    <property type="entry name" value="BCD"/>
    <property type="match status" value="1"/>
</dbReference>
<evidence type="ECO:0000313" key="3">
    <source>
        <dbReference type="Proteomes" id="UP000321580"/>
    </source>
</evidence>